<evidence type="ECO:0000313" key="2">
    <source>
        <dbReference type="EMBL" id="BBX97446.1"/>
    </source>
</evidence>
<evidence type="ECO:0000313" key="3">
    <source>
        <dbReference type="EMBL" id="BBX98700.1"/>
    </source>
</evidence>
<evidence type="ECO:0000313" key="4">
    <source>
        <dbReference type="Proteomes" id="UP000466396"/>
    </source>
</evidence>
<proteinExistence type="predicted"/>
<dbReference type="KEGG" id="mlj:MLAC_27400"/>
<keyword evidence="4" id="KW-1185">Reference proteome</keyword>
<organism evidence="2 4">
    <name type="scientific">Mycobacterium lacus</name>
    <dbReference type="NCBI Taxonomy" id="169765"/>
    <lineage>
        <taxon>Bacteria</taxon>
        <taxon>Bacillati</taxon>
        <taxon>Actinomycetota</taxon>
        <taxon>Actinomycetes</taxon>
        <taxon>Mycobacteriales</taxon>
        <taxon>Mycobacteriaceae</taxon>
        <taxon>Mycobacterium</taxon>
    </lineage>
</organism>
<accession>A0A7I7NL97</accession>
<sequence>MDAGRITREMINANTTSRDRQAGPSSAGNPSRCAIADTAATCPCGSERVLVNSLPAGIRACPFSVASSAVIEAAGSIDRLATVSFRTLAPSRNVRRRYTDS</sequence>
<reference evidence="2" key="2">
    <citation type="submission" date="2020-02" db="EMBL/GenBank/DDBJ databases">
        <authorList>
            <person name="Matsumoto Y."/>
            <person name="Motooka D."/>
            <person name="Nakamura S."/>
        </authorList>
    </citation>
    <scope>NUCLEOTIDE SEQUENCE</scope>
    <source>
        <strain evidence="2">JCM 15657</strain>
    </source>
</reference>
<dbReference type="KEGG" id="mlj:MLAC_39940"/>
<name>A0A7I7NL97_9MYCO</name>
<evidence type="ECO:0000256" key="1">
    <source>
        <dbReference type="SAM" id="MobiDB-lite"/>
    </source>
</evidence>
<dbReference type="Proteomes" id="UP000466396">
    <property type="component" value="Chromosome"/>
</dbReference>
<dbReference type="EMBL" id="AP022581">
    <property type="protein sequence ID" value="BBX97446.1"/>
    <property type="molecule type" value="Genomic_DNA"/>
</dbReference>
<feature type="region of interest" description="Disordered" evidence="1">
    <location>
        <begin position="1"/>
        <end position="30"/>
    </location>
</feature>
<gene>
    <name evidence="2" type="ORF">MLAC_27400</name>
    <name evidence="3" type="ORF">MLAC_39940</name>
</gene>
<reference evidence="2 4" key="1">
    <citation type="journal article" date="2019" name="Emerg. Microbes Infect.">
        <title>Comprehensive subspecies identification of 175 nontuberculous mycobacteria species based on 7547 genomic profiles.</title>
        <authorList>
            <person name="Matsumoto Y."/>
            <person name="Kinjo T."/>
            <person name="Motooka D."/>
            <person name="Nabeya D."/>
            <person name="Jung N."/>
            <person name="Uechi K."/>
            <person name="Horii T."/>
            <person name="Iida T."/>
            <person name="Fujita J."/>
            <person name="Nakamura S."/>
        </authorList>
    </citation>
    <scope>NUCLEOTIDE SEQUENCE [LARGE SCALE GENOMIC DNA]</scope>
    <source>
        <strain evidence="2 4">JCM 15657</strain>
    </source>
</reference>
<protein>
    <submittedName>
        <fullName evidence="2">Uncharacterized protein</fullName>
    </submittedName>
</protein>
<dbReference type="AlphaFoldDB" id="A0A7I7NL97"/>
<dbReference type="EMBL" id="AP022581">
    <property type="protein sequence ID" value="BBX98700.1"/>
    <property type="molecule type" value="Genomic_DNA"/>
</dbReference>